<dbReference type="HOGENOM" id="CLU_168129_0_0_3"/>
<dbReference type="STRING" id="56107.Cylst_0550"/>
<sequence length="101" mass="11371">MLNSTTKGLIFDMASDHNTLIRKRIQVRVPNDYHQEPVISRLVSNYGLTVNITAALLAANAVGDGWFNLELQGTETQIQNGLTYLHDLELEVWDETKAGDW</sequence>
<name>K9WTL2_9NOST</name>
<dbReference type="SUPFAM" id="SSF55021">
    <property type="entry name" value="ACT-like"/>
    <property type="match status" value="1"/>
</dbReference>
<proteinExistence type="predicted"/>
<organism evidence="2 3">
    <name type="scientific">Cylindrospermum stagnale PCC 7417</name>
    <dbReference type="NCBI Taxonomy" id="56107"/>
    <lineage>
        <taxon>Bacteria</taxon>
        <taxon>Bacillati</taxon>
        <taxon>Cyanobacteriota</taxon>
        <taxon>Cyanophyceae</taxon>
        <taxon>Nostocales</taxon>
        <taxon>Nostocaceae</taxon>
        <taxon>Cylindrospermum</taxon>
    </lineage>
</organism>
<dbReference type="EMBL" id="CP003642">
    <property type="protein sequence ID" value="AFZ22887.1"/>
    <property type="molecule type" value="Genomic_DNA"/>
</dbReference>
<dbReference type="Gene3D" id="3.30.70.260">
    <property type="match status" value="1"/>
</dbReference>
<dbReference type="KEGG" id="csg:Cylst_0550"/>
<dbReference type="Pfam" id="PF09383">
    <property type="entry name" value="NIL"/>
    <property type="match status" value="1"/>
</dbReference>
<gene>
    <name evidence="2" type="ORF">Cylst_0550</name>
</gene>
<reference evidence="2 3" key="1">
    <citation type="submission" date="2012-06" db="EMBL/GenBank/DDBJ databases">
        <title>Finished chromosome of genome of Cylindrospermum stagnale PCC 7417.</title>
        <authorList>
            <consortium name="US DOE Joint Genome Institute"/>
            <person name="Gugger M."/>
            <person name="Coursin T."/>
            <person name="Rippka R."/>
            <person name="Tandeau De Marsac N."/>
            <person name="Huntemann M."/>
            <person name="Wei C.-L."/>
            <person name="Han J."/>
            <person name="Detter J.C."/>
            <person name="Han C."/>
            <person name="Tapia R."/>
            <person name="Chen A."/>
            <person name="Kyrpides N."/>
            <person name="Mavromatis K."/>
            <person name="Markowitz V."/>
            <person name="Szeto E."/>
            <person name="Ivanova N."/>
            <person name="Pagani I."/>
            <person name="Pati A."/>
            <person name="Goodwin L."/>
            <person name="Nordberg H.P."/>
            <person name="Cantor M.N."/>
            <person name="Hua S.X."/>
            <person name="Woyke T."/>
            <person name="Kerfeld C.A."/>
        </authorList>
    </citation>
    <scope>NUCLEOTIDE SEQUENCE [LARGE SCALE GENOMIC DNA]</scope>
    <source>
        <strain evidence="2 3">PCC 7417</strain>
    </source>
</reference>
<protein>
    <submittedName>
        <fullName evidence="2">NIL domain-containing protein</fullName>
    </submittedName>
</protein>
<keyword evidence="3" id="KW-1185">Reference proteome</keyword>
<accession>K9WTL2</accession>
<feature type="domain" description="NIL" evidence="1">
    <location>
        <begin position="21"/>
        <end position="95"/>
    </location>
</feature>
<dbReference type="InterPro" id="IPR045865">
    <property type="entry name" value="ACT-like_dom_sf"/>
</dbReference>
<dbReference type="AlphaFoldDB" id="K9WTL2"/>
<evidence type="ECO:0000313" key="2">
    <source>
        <dbReference type="EMBL" id="AFZ22887.1"/>
    </source>
</evidence>
<dbReference type="SMART" id="SM00930">
    <property type="entry name" value="NIL"/>
    <property type="match status" value="1"/>
</dbReference>
<evidence type="ECO:0000259" key="1">
    <source>
        <dbReference type="SMART" id="SM00930"/>
    </source>
</evidence>
<dbReference type="eggNOG" id="COG1135">
    <property type="taxonomic scope" value="Bacteria"/>
</dbReference>
<dbReference type="Proteomes" id="UP000010475">
    <property type="component" value="Chromosome"/>
</dbReference>
<dbReference type="InterPro" id="IPR018449">
    <property type="entry name" value="NIL_domain"/>
</dbReference>
<evidence type="ECO:0000313" key="3">
    <source>
        <dbReference type="Proteomes" id="UP000010475"/>
    </source>
</evidence>